<dbReference type="GO" id="GO:0008234">
    <property type="term" value="F:cysteine-type peptidase activity"/>
    <property type="evidence" value="ECO:0007669"/>
    <property type="project" value="InterPro"/>
</dbReference>
<evidence type="ECO:0000256" key="1">
    <source>
        <dbReference type="ARBA" id="ARBA00005234"/>
    </source>
</evidence>
<evidence type="ECO:0000256" key="3">
    <source>
        <dbReference type="ARBA" id="ARBA00022801"/>
    </source>
</evidence>
<name>A0A6G0ZC09_APHCR</name>
<dbReference type="GO" id="GO:0006508">
    <property type="term" value="P:proteolysis"/>
    <property type="evidence" value="ECO:0007669"/>
    <property type="project" value="UniProtKB-KW"/>
</dbReference>
<evidence type="ECO:0000259" key="4">
    <source>
        <dbReference type="Pfam" id="PF02902"/>
    </source>
</evidence>
<proteinExistence type="inferred from homology"/>
<dbReference type="Pfam" id="PF02902">
    <property type="entry name" value="Peptidase_C48"/>
    <property type="match status" value="1"/>
</dbReference>
<dbReference type="InterPro" id="IPR003653">
    <property type="entry name" value="Peptidase_C48_C"/>
</dbReference>
<sequence length="161" mass="19333">MDPMGHQSNEQERFNKLIKRLKLYYSYGEQKWFPKLKLITNNLHNVPLQKDSYNCGVYILYYAIMLMNGDCFDMLFEPMAYRQYLKTYLLENSDFMRDNCLYCGRIGYSHRVMCGKKVEWVECMNCNRWMVIDCIPDEDKLGTTANYEKSDFKCILCQEKH</sequence>
<dbReference type="EMBL" id="VUJU01000807">
    <property type="protein sequence ID" value="KAF0768252.1"/>
    <property type="molecule type" value="Genomic_DNA"/>
</dbReference>
<dbReference type="AlphaFoldDB" id="A0A6G0ZC09"/>
<evidence type="ECO:0000313" key="6">
    <source>
        <dbReference type="Proteomes" id="UP000478052"/>
    </source>
</evidence>
<dbReference type="Gene3D" id="3.40.395.10">
    <property type="entry name" value="Adenoviral Proteinase, Chain A"/>
    <property type="match status" value="1"/>
</dbReference>
<dbReference type="SUPFAM" id="SSF54001">
    <property type="entry name" value="Cysteine proteinases"/>
    <property type="match status" value="1"/>
</dbReference>
<keyword evidence="2" id="KW-0645">Protease</keyword>
<protein>
    <recommendedName>
        <fullName evidence="4">Ubiquitin-like protease family profile domain-containing protein</fullName>
    </recommendedName>
</protein>
<keyword evidence="3" id="KW-0378">Hydrolase</keyword>
<evidence type="ECO:0000256" key="2">
    <source>
        <dbReference type="ARBA" id="ARBA00022670"/>
    </source>
</evidence>
<dbReference type="Proteomes" id="UP000478052">
    <property type="component" value="Unassembled WGS sequence"/>
</dbReference>
<accession>A0A6G0ZC09</accession>
<dbReference type="OrthoDB" id="413122at2759"/>
<comment type="similarity">
    <text evidence="1">Belongs to the peptidase C48 family.</text>
</comment>
<comment type="caution">
    <text evidence="5">The sequence shown here is derived from an EMBL/GenBank/DDBJ whole genome shotgun (WGS) entry which is preliminary data.</text>
</comment>
<feature type="domain" description="Ubiquitin-like protease family profile" evidence="4">
    <location>
        <begin position="2"/>
        <end position="74"/>
    </location>
</feature>
<keyword evidence="6" id="KW-1185">Reference proteome</keyword>
<organism evidence="5 6">
    <name type="scientific">Aphis craccivora</name>
    <name type="common">Cowpea aphid</name>
    <dbReference type="NCBI Taxonomy" id="307492"/>
    <lineage>
        <taxon>Eukaryota</taxon>
        <taxon>Metazoa</taxon>
        <taxon>Ecdysozoa</taxon>
        <taxon>Arthropoda</taxon>
        <taxon>Hexapoda</taxon>
        <taxon>Insecta</taxon>
        <taxon>Pterygota</taxon>
        <taxon>Neoptera</taxon>
        <taxon>Paraneoptera</taxon>
        <taxon>Hemiptera</taxon>
        <taxon>Sternorrhyncha</taxon>
        <taxon>Aphidomorpha</taxon>
        <taxon>Aphidoidea</taxon>
        <taxon>Aphididae</taxon>
        <taxon>Aphidini</taxon>
        <taxon>Aphis</taxon>
        <taxon>Aphis</taxon>
    </lineage>
</organism>
<evidence type="ECO:0000313" key="5">
    <source>
        <dbReference type="EMBL" id="KAF0768252.1"/>
    </source>
</evidence>
<gene>
    <name evidence="5" type="ORF">FWK35_00003243</name>
</gene>
<reference evidence="5 6" key="1">
    <citation type="submission" date="2019-08" db="EMBL/GenBank/DDBJ databases">
        <title>Whole genome of Aphis craccivora.</title>
        <authorList>
            <person name="Voronova N.V."/>
            <person name="Shulinski R.S."/>
            <person name="Bandarenka Y.V."/>
            <person name="Zhorov D.G."/>
            <person name="Warner D."/>
        </authorList>
    </citation>
    <scope>NUCLEOTIDE SEQUENCE [LARGE SCALE GENOMIC DNA]</scope>
    <source>
        <strain evidence="5">180601</strain>
        <tissue evidence="5">Whole Body</tissue>
    </source>
</reference>
<dbReference type="InterPro" id="IPR038765">
    <property type="entry name" value="Papain-like_cys_pep_sf"/>
</dbReference>